<name>A0ABS8L3Q3_9HYPH</name>
<dbReference type="EMBL" id="JAJISD010000016">
    <property type="protein sequence ID" value="MCC8432597.1"/>
    <property type="molecule type" value="Genomic_DNA"/>
</dbReference>
<comment type="caution">
    <text evidence="5">The sequence shown here is derived from an EMBL/GenBank/DDBJ whole genome shotgun (WGS) entry which is preliminary data.</text>
</comment>
<keyword evidence="4" id="KW-0802">TPR repeat</keyword>
<evidence type="ECO:0000256" key="3">
    <source>
        <dbReference type="ARBA" id="ARBA00022737"/>
    </source>
</evidence>
<evidence type="ECO:0000256" key="2">
    <source>
        <dbReference type="ARBA" id="ARBA00019992"/>
    </source>
</evidence>
<protein>
    <recommendedName>
        <fullName evidence="2">Tetratricopeptide repeat protein 38</fullName>
    </recommendedName>
</protein>
<evidence type="ECO:0000313" key="5">
    <source>
        <dbReference type="EMBL" id="MCC8432597.1"/>
    </source>
</evidence>
<reference evidence="5 6" key="1">
    <citation type="submission" date="2021-11" db="EMBL/GenBank/DDBJ databases">
        <authorList>
            <person name="Lee D.-H."/>
            <person name="Kim S.-B."/>
        </authorList>
    </citation>
    <scope>NUCLEOTIDE SEQUENCE [LARGE SCALE GENOMIC DNA]</scope>
    <source>
        <strain evidence="5 6">KCTC 52223</strain>
    </source>
</reference>
<dbReference type="RefSeq" id="WP_230554018.1">
    <property type="nucleotide sequence ID" value="NZ_JAJISD010000016.1"/>
</dbReference>
<dbReference type="PANTHER" id="PTHR16263:SF4">
    <property type="entry name" value="TETRATRICOPEPTIDE REPEAT PROTEIN 38"/>
    <property type="match status" value="1"/>
</dbReference>
<dbReference type="InterPro" id="IPR011990">
    <property type="entry name" value="TPR-like_helical_dom_sf"/>
</dbReference>
<dbReference type="InterPro" id="IPR033891">
    <property type="entry name" value="TTC38"/>
</dbReference>
<dbReference type="PANTHER" id="PTHR16263">
    <property type="entry name" value="TETRATRICOPEPTIDE REPEAT PROTEIN 38"/>
    <property type="match status" value="1"/>
</dbReference>
<keyword evidence="3" id="KW-0677">Repeat</keyword>
<dbReference type="SUPFAM" id="SSF48452">
    <property type="entry name" value="TPR-like"/>
    <property type="match status" value="1"/>
</dbReference>
<organism evidence="5 6">
    <name type="scientific">Reyranella aquatilis</name>
    <dbReference type="NCBI Taxonomy" id="2035356"/>
    <lineage>
        <taxon>Bacteria</taxon>
        <taxon>Pseudomonadati</taxon>
        <taxon>Pseudomonadota</taxon>
        <taxon>Alphaproteobacteria</taxon>
        <taxon>Hyphomicrobiales</taxon>
        <taxon>Reyranellaceae</taxon>
        <taxon>Reyranella</taxon>
    </lineage>
</organism>
<accession>A0ABS8L3Q3</accession>
<evidence type="ECO:0000256" key="4">
    <source>
        <dbReference type="ARBA" id="ARBA00022803"/>
    </source>
</evidence>
<comment type="similarity">
    <text evidence="1">Belongs to the TTC38 family.</text>
</comment>
<keyword evidence="6" id="KW-1185">Reference proteome</keyword>
<sequence>MTRDGQGLELGNADARAVAALDFVTQEWLGFGKRFADFIAAADREEKCLMLPLVAASLVLTMYSPEGQAAATRYLARAQRLTAGAGARERAWLGAIEWWVEGDTDRSLQQFRRIVAEWPRDLLAGKLAQLLAFNRGEAETLLEVGEKLLAGNPDNRFVWGMYAFGLEECNRLDEAEAAARKGLALDRNDPWAHHAIAHCLEARGRMLEGVAFLHSVSDTWAECNSFMQTHNWWHLALFLIDLDRTGEALALYDERVWGVWKEFCEDQANAVSLLARLELRGVDVGARWADLATYLKPRLNEHLSAFHDVHYLYGLARAGERGAVTEMLASLEDRAARARPFERETWADCVVPLAHGLAAHASGDMAAAARLLGQAMPHLRTLGGSIAQRALFGAIHLDALTRAGWNDAALAILQADERERPGVAATKRALADVYRKVGRTEQALAAEYQAERLARQYRAAHGRTGEAA</sequence>
<proteinExistence type="inferred from homology"/>
<gene>
    <name evidence="5" type="ORF">LJ725_26805</name>
</gene>
<dbReference type="CDD" id="cd05804">
    <property type="entry name" value="StaR_like"/>
    <property type="match status" value="1"/>
</dbReference>
<evidence type="ECO:0000313" key="6">
    <source>
        <dbReference type="Proteomes" id="UP001198862"/>
    </source>
</evidence>
<dbReference type="Proteomes" id="UP001198862">
    <property type="component" value="Unassembled WGS sequence"/>
</dbReference>
<evidence type="ECO:0000256" key="1">
    <source>
        <dbReference type="ARBA" id="ARBA00005857"/>
    </source>
</evidence>
<dbReference type="Gene3D" id="1.25.40.10">
    <property type="entry name" value="Tetratricopeptide repeat domain"/>
    <property type="match status" value="1"/>
</dbReference>